<proteinExistence type="predicted"/>
<organism evidence="1 3">
    <name type="scientific">Ficus carica</name>
    <name type="common">Common fig</name>
    <dbReference type="NCBI Taxonomy" id="3494"/>
    <lineage>
        <taxon>Eukaryota</taxon>
        <taxon>Viridiplantae</taxon>
        <taxon>Streptophyta</taxon>
        <taxon>Embryophyta</taxon>
        <taxon>Tracheophyta</taxon>
        <taxon>Spermatophyta</taxon>
        <taxon>Magnoliopsida</taxon>
        <taxon>eudicotyledons</taxon>
        <taxon>Gunneridae</taxon>
        <taxon>Pentapetalae</taxon>
        <taxon>rosids</taxon>
        <taxon>fabids</taxon>
        <taxon>Rosales</taxon>
        <taxon>Moraceae</taxon>
        <taxon>Ficeae</taxon>
        <taxon>Ficus</taxon>
    </lineage>
</organism>
<evidence type="ECO:0000313" key="1">
    <source>
        <dbReference type="EMBL" id="GMN34332.1"/>
    </source>
</evidence>
<keyword evidence="3" id="KW-1185">Reference proteome</keyword>
<name>A0AA88CY87_FICCA</name>
<dbReference type="EMBL" id="BTGU01002127">
    <property type="protein sequence ID" value="GMN34406.1"/>
    <property type="molecule type" value="Genomic_DNA"/>
</dbReference>
<protein>
    <submittedName>
        <fullName evidence="1">Uncharacterized protein</fullName>
    </submittedName>
</protein>
<reference evidence="1" key="1">
    <citation type="submission" date="2023-07" db="EMBL/GenBank/DDBJ databases">
        <title>draft genome sequence of fig (Ficus carica).</title>
        <authorList>
            <person name="Takahashi T."/>
            <person name="Nishimura K."/>
        </authorList>
    </citation>
    <scope>NUCLEOTIDE SEQUENCE</scope>
</reference>
<gene>
    <name evidence="1" type="ORF">TIFTF001_042031</name>
    <name evidence="2" type="ORF">TIFTF001_042048</name>
</gene>
<dbReference type="Proteomes" id="UP001187192">
    <property type="component" value="Unassembled WGS sequence"/>
</dbReference>
<sequence length="84" mass="9181">MGVAEATSAPSGSSEGIMGVAQFLGRGRHRRGRGHMTAQWLDQGSHGRCRGHHCAQLLWPMLPARTWAWLVESVAPWPPTVLPK</sequence>
<evidence type="ECO:0000313" key="2">
    <source>
        <dbReference type="EMBL" id="GMN34406.1"/>
    </source>
</evidence>
<accession>A0AA88CY87</accession>
<evidence type="ECO:0000313" key="3">
    <source>
        <dbReference type="Proteomes" id="UP001187192"/>
    </source>
</evidence>
<comment type="caution">
    <text evidence="1">The sequence shown here is derived from an EMBL/GenBank/DDBJ whole genome shotgun (WGS) entry which is preliminary data.</text>
</comment>
<dbReference type="AlphaFoldDB" id="A0AA88CY87"/>
<dbReference type="EMBL" id="BTGU01002124">
    <property type="protein sequence ID" value="GMN34332.1"/>
    <property type="molecule type" value="Genomic_DNA"/>
</dbReference>